<feature type="region of interest" description="Disordered" evidence="1">
    <location>
        <begin position="54"/>
        <end position="75"/>
    </location>
</feature>
<keyword evidence="3" id="KW-1185">Reference proteome</keyword>
<evidence type="ECO:0000313" key="3">
    <source>
        <dbReference type="Proteomes" id="UP000053369"/>
    </source>
</evidence>
<reference evidence="2 3" key="1">
    <citation type="submission" date="2014-04" db="EMBL/GenBank/DDBJ databases">
        <title>Genome evolution of avian class.</title>
        <authorList>
            <person name="Zhang G."/>
            <person name="Li C."/>
        </authorList>
    </citation>
    <scope>NUCLEOTIDE SEQUENCE [LARGE SCALE GENOMIC DNA]</scope>
    <source>
        <strain evidence="2">BGI_N332</strain>
    </source>
</reference>
<dbReference type="EMBL" id="KK800289">
    <property type="protein sequence ID" value="KFQ28285.1"/>
    <property type="molecule type" value="Genomic_DNA"/>
</dbReference>
<accession>A0A091QL55</accession>
<organism evidence="2 3">
    <name type="scientific">Mesitornis unicolor</name>
    <name type="common">brown roatelo</name>
    <dbReference type="NCBI Taxonomy" id="54374"/>
    <lineage>
        <taxon>Eukaryota</taxon>
        <taxon>Metazoa</taxon>
        <taxon>Chordata</taxon>
        <taxon>Craniata</taxon>
        <taxon>Vertebrata</taxon>
        <taxon>Euteleostomi</taxon>
        <taxon>Archelosauria</taxon>
        <taxon>Archosauria</taxon>
        <taxon>Dinosauria</taxon>
        <taxon>Saurischia</taxon>
        <taxon>Theropoda</taxon>
        <taxon>Coelurosauria</taxon>
        <taxon>Aves</taxon>
        <taxon>Neognathae</taxon>
        <taxon>Neoaves</taxon>
        <taxon>Columbimorphae</taxon>
        <taxon>Mesitornithiformes</taxon>
        <taxon>Mesitornithidae</taxon>
        <taxon>Mesitornis</taxon>
    </lineage>
</organism>
<protein>
    <submittedName>
        <fullName evidence="2">Uncharacterized protein</fullName>
    </submittedName>
</protein>
<name>A0A091QL55_9AVES</name>
<feature type="non-terminal residue" evidence="2">
    <location>
        <position position="1"/>
    </location>
</feature>
<gene>
    <name evidence="2" type="ORF">N332_14492</name>
</gene>
<sequence length="107" mass="11610">DVFEIVLPITILELSDVDFLEDDAEEGAASALEEQNEQEIDLISSALLKTNVTPSDDSNSVSICEENNTSSDTIDSRDYCDEECLAKSVCGRSEPSLSDWCVAGTDK</sequence>
<dbReference type="AlphaFoldDB" id="A0A091QL55"/>
<feature type="non-terminal residue" evidence="2">
    <location>
        <position position="107"/>
    </location>
</feature>
<evidence type="ECO:0000313" key="2">
    <source>
        <dbReference type="EMBL" id="KFQ28285.1"/>
    </source>
</evidence>
<feature type="compositionally biased region" description="Polar residues" evidence="1">
    <location>
        <begin position="54"/>
        <end position="73"/>
    </location>
</feature>
<evidence type="ECO:0000256" key="1">
    <source>
        <dbReference type="SAM" id="MobiDB-lite"/>
    </source>
</evidence>
<proteinExistence type="predicted"/>
<dbReference type="Proteomes" id="UP000053369">
    <property type="component" value="Unassembled WGS sequence"/>
</dbReference>